<feature type="compositionally biased region" description="Polar residues" evidence="13">
    <location>
        <begin position="20"/>
        <end position="29"/>
    </location>
</feature>
<dbReference type="FunFam" id="2.60.40.10:FF:000357">
    <property type="entry name" value="Fc receptor like 1"/>
    <property type="match status" value="3"/>
</dbReference>
<dbReference type="PANTHER" id="PTHR11481:SF93">
    <property type="entry name" value="FC RECEPTOR-LIKE PROTEIN 3"/>
    <property type="match status" value="1"/>
</dbReference>
<dbReference type="GO" id="GO:0009897">
    <property type="term" value="C:external side of plasma membrane"/>
    <property type="evidence" value="ECO:0007669"/>
    <property type="project" value="TreeGrafter"/>
</dbReference>
<keyword evidence="7 14" id="KW-0472">Membrane</keyword>
<evidence type="ECO:0000259" key="16">
    <source>
        <dbReference type="PROSITE" id="PS50835"/>
    </source>
</evidence>
<feature type="domain" description="Ig-like" evidence="16">
    <location>
        <begin position="501"/>
        <end position="586"/>
    </location>
</feature>
<dbReference type="GO" id="GO:0007166">
    <property type="term" value="P:cell surface receptor signaling pathway"/>
    <property type="evidence" value="ECO:0007669"/>
    <property type="project" value="TreeGrafter"/>
</dbReference>
<dbReference type="CDD" id="cd00099">
    <property type="entry name" value="IgV"/>
    <property type="match status" value="1"/>
</dbReference>
<keyword evidence="6 14" id="KW-1133">Transmembrane helix</keyword>
<feature type="domain" description="SRCR" evidence="15">
    <location>
        <begin position="195"/>
        <end position="296"/>
    </location>
</feature>
<dbReference type="InterPro" id="IPR007110">
    <property type="entry name" value="Ig-like_dom"/>
</dbReference>
<dbReference type="PROSITE" id="PS50835">
    <property type="entry name" value="IG_LIKE"/>
    <property type="match status" value="9"/>
</dbReference>
<protein>
    <submittedName>
        <fullName evidence="17">Fc receptor-like protein 3</fullName>
    </submittedName>
</protein>
<dbReference type="InterPro" id="IPR003598">
    <property type="entry name" value="Ig_sub2"/>
</dbReference>
<dbReference type="SMART" id="SM00408">
    <property type="entry name" value="IGc2"/>
    <property type="match status" value="7"/>
</dbReference>
<proteinExistence type="predicted"/>
<feature type="compositionally biased region" description="Low complexity" evidence="13">
    <location>
        <begin position="9"/>
        <end position="19"/>
    </location>
</feature>
<evidence type="ECO:0000256" key="12">
    <source>
        <dbReference type="PROSITE-ProRule" id="PRU00196"/>
    </source>
</evidence>
<evidence type="ECO:0000313" key="18">
    <source>
        <dbReference type="Proteomes" id="UP000028990"/>
    </source>
</evidence>
<evidence type="ECO:0000256" key="4">
    <source>
        <dbReference type="ARBA" id="ARBA00022729"/>
    </source>
</evidence>
<keyword evidence="2" id="KW-1003">Cell membrane</keyword>
<gene>
    <name evidence="17" type="ORF">H920_12494</name>
</gene>
<dbReference type="FunFam" id="2.60.40.10:FF:001308">
    <property type="entry name" value="Fc receptor like 4"/>
    <property type="match status" value="2"/>
</dbReference>
<evidence type="ECO:0000256" key="2">
    <source>
        <dbReference type="ARBA" id="ARBA00022475"/>
    </source>
</evidence>
<comment type="caution">
    <text evidence="12">Lacks conserved residue(s) required for the propagation of feature annotation.</text>
</comment>
<dbReference type="InterPro" id="IPR050488">
    <property type="entry name" value="Ig_Fc_receptor"/>
</dbReference>
<evidence type="ECO:0000256" key="1">
    <source>
        <dbReference type="ARBA" id="ARBA00004251"/>
    </source>
</evidence>
<dbReference type="Gene3D" id="2.60.40.10">
    <property type="entry name" value="Immunoglobulins"/>
    <property type="match status" value="9"/>
</dbReference>
<evidence type="ECO:0000313" key="17">
    <source>
        <dbReference type="EMBL" id="KFO26137.1"/>
    </source>
</evidence>
<dbReference type="GO" id="GO:0004888">
    <property type="term" value="F:transmembrane signaling receptor activity"/>
    <property type="evidence" value="ECO:0007669"/>
    <property type="project" value="TreeGrafter"/>
</dbReference>
<dbReference type="CDD" id="cd00096">
    <property type="entry name" value="Ig"/>
    <property type="match status" value="2"/>
</dbReference>
<dbReference type="STRING" id="885580.ENSFDAP00000009503"/>
<dbReference type="PROSITE" id="PS50287">
    <property type="entry name" value="SRCR_2"/>
    <property type="match status" value="3"/>
</dbReference>
<keyword evidence="5" id="KW-0677">Repeat</keyword>
<name>A0A091D527_FUKDA</name>
<feature type="domain" description="Ig-like" evidence="16">
    <location>
        <begin position="1241"/>
        <end position="1328"/>
    </location>
</feature>
<dbReference type="PRINTS" id="PR00258">
    <property type="entry name" value="SPERACTRCPTR"/>
</dbReference>
<dbReference type="InterPro" id="IPR003599">
    <property type="entry name" value="Ig_sub"/>
</dbReference>
<dbReference type="SUPFAM" id="SSF56487">
    <property type="entry name" value="SRCR-like"/>
    <property type="match status" value="3"/>
</dbReference>
<keyword evidence="11" id="KW-0393">Immunoglobulin domain</keyword>
<evidence type="ECO:0000256" key="10">
    <source>
        <dbReference type="ARBA" id="ARBA00023180"/>
    </source>
</evidence>
<dbReference type="SMART" id="SM00202">
    <property type="entry name" value="SR"/>
    <property type="match status" value="3"/>
</dbReference>
<keyword evidence="8 12" id="KW-1015">Disulfide bond</keyword>
<evidence type="ECO:0000256" key="14">
    <source>
        <dbReference type="SAM" id="Phobius"/>
    </source>
</evidence>
<evidence type="ECO:0000256" key="7">
    <source>
        <dbReference type="ARBA" id="ARBA00023136"/>
    </source>
</evidence>
<dbReference type="eggNOG" id="ENOG502S65W">
    <property type="taxonomic scope" value="Eukaryota"/>
</dbReference>
<comment type="subcellular location">
    <subcellularLocation>
        <location evidence="1">Cell membrane</location>
        <topology evidence="1">Single-pass type I membrane protein</topology>
    </subcellularLocation>
</comment>
<feature type="domain" description="Ig-like" evidence="16">
    <location>
        <begin position="881"/>
        <end position="957"/>
    </location>
</feature>
<dbReference type="Gene3D" id="3.10.250.10">
    <property type="entry name" value="SRCR-like domain"/>
    <property type="match status" value="3"/>
</dbReference>
<keyword evidence="9 17" id="KW-0675">Receptor</keyword>
<feature type="domain" description="Ig-like" evidence="16">
    <location>
        <begin position="600"/>
        <end position="685"/>
    </location>
</feature>
<dbReference type="Pfam" id="PF00530">
    <property type="entry name" value="SRCR"/>
    <property type="match status" value="3"/>
</dbReference>
<keyword evidence="3 14" id="KW-0812">Transmembrane</keyword>
<evidence type="ECO:0000256" key="8">
    <source>
        <dbReference type="ARBA" id="ARBA00023157"/>
    </source>
</evidence>
<feature type="disulfide bond" evidence="12">
    <location>
        <begin position="265"/>
        <end position="275"/>
    </location>
</feature>
<feature type="region of interest" description="Disordered" evidence="13">
    <location>
        <begin position="1"/>
        <end position="29"/>
    </location>
</feature>
<dbReference type="Pfam" id="PF13895">
    <property type="entry name" value="Ig_2"/>
    <property type="match status" value="3"/>
</dbReference>
<dbReference type="FunFam" id="3.10.250.10:FF:000006">
    <property type="entry name" value="neurotrypsin isoform X2"/>
    <property type="match status" value="1"/>
</dbReference>
<dbReference type="InterPro" id="IPR001190">
    <property type="entry name" value="SRCR"/>
</dbReference>
<evidence type="ECO:0000256" key="5">
    <source>
        <dbReference type="ARBA" id="ARBA00022737"/>
    </source>
</evidence>
<dbReference type="EMBL" id="KN123237">
    <property type="protein sequence ID" value="KFO26137.1"/>
    <property type="molecule type" value="Genomic_DNA"/>
</dbReference>
<feature type="domain" description="Ig-like" evidence="16">
    <location>
        <begin position="1049"/>
        <end position="1121"/>
    </location>
</feature>
<dbReference type="PROSITE" id="PS00420">
    <property type="entry name" value="SRCR_1"/>
    <property type="match status" value="2"/>
</dbReference>
<evidence type="ECO:0000256" key="11">
    <source>
        <dbReference type="ARBA" id="ARBA00023319"/>
    </source>
</evidence>
<feature type="domain" description="Ig-like" evidence="16">
    <location>
        <begin position="958"/>
        <end position="1041"/>
    </location>
</feature>
<dbReference type="InterPro" id="IPR036772">
    <property type="entry name" value="SRCR-like_dom_sf"/>
</dbReference>
<feature type="disulfide bond" evidence="12">
    <location>
        <begin position="136"/>
        <end position="146"/>
    </location>
</feature>
<feature type="domain" description="SRCR" evidence="15">
    <location>
        <begin position="64"/>
        <end position="166"/>
    </location>
</feature>
<feature type="domain" description="Ig-like" evidence="16">
    <location>
        <begin position="1334"/>
        <end position="1419"/>
    </location>
</feature>
<feature type="transmembrane region" description="Helical" evidence="14">
    <location>
        <begin position="37"/>
        <end position="58"/>
    </location>
</feature>
<evidence type="ECO:0000256" key="6">
    <source>
        <dbReference type="ARBA" id="ARBA00022989"/>
    </source>
</evidence>
<evidence type="ECO:0000256" key="13">
    <source>
        <dbReference type="SAM" id="MobiDB-lite"/>
    </source>
</evidence>
<keyword evidence="4" id="KW-0732">Signal</keyword>
<organism evidence="17 18">
    <name type="scientific">Fukomys damarensis</name>
    <name type="common">Damaraland mole rat</name>
    <name type="synonym">Cryptomys damarensis</name>
    <dbReference type="NCBI Taxonomy" id="885580"/>
    <lineage>
        <taxon>Eukaryota</taxon>
        <taxon>Metazoa</taxon>
        <taxon>Chordata</taxon>
        <taxon>Craniata</taxon>
        <taxon>Vertebrata</taxon>
        <taxon>Euteleostomi</taxon>
        <taxon>Mammalia</taxon>
        <taxon>Eutheria</taxon>
        <taxon>Euarchontoglires</taxon>
        <taxon>Glires</taxon>
        <taxon>Rodentia</taxon>
        <taxon>Hystricomorpha</taxon>
        <taxon>Bathyergidae</taxon>
        <taxon>Fukomys</taxon>
    </lineage>
</organism>
<keyword evidence="10" id="KW-0325">Glycoprotein</keyword>
<dbReference type="FunFam" id="3.10.250.10:FF:000001">
    <property type="entry name" value="Lysyl oxidase 4 isoform X1"/>
    <property type="match status" value="1"/>
</dbReference>
<dbReference type="SUPFAM" id="SSF48726">
    <property type="entry name" value="Immunoglobulin"/>
    <property type="match status" value="9"/>
</dbReference>
<reference evidence="17 18" key="1">
    <citation type="submission" date="2013-11" db="EMBL/GenBank/DDBJ databases">
        <title>The Damaraland mole rat (Fukomys damarensis) genome and evolution of African mole rats.</title>
        <authorList>
            <person name="Gladyshev V.N."/>
            <person name="Fang X."/>
        </authorList>
    </citation>
    <scope>NUCLEOTIDE SEQUENCE [LARGE SCALE GENOMIC DNA]</scope>
    <source>
        <tissue evidence="17">Liver</tissue>
    </source>
</reference>
<dbReference type="GO" id="GO:0006955">
    <property type="term" value="P:immune response"/>
    <property type="evidence" value="ECO:0007669"/>
    <property type="project" value="TreeGrafter"/>
</dbReference>
<dbReference type="Pfam" id="PF13927">
    <property type="entry name" value="Ig_3"/>
    <property type="match status" value="2"/>
</dbReference>
<evidence type="ECO:0000259" key="15">
    <source>
        <dbReference type="PROSITE" id="PS50287"/>
    </source>
</evidence>
<evidence type="ECO:0000256" key="3">
    <source>
        <dbReference type="ARBA" id="ARBA00022692"/>
    </source>
</evidence>
<feature type="transmembrane region" description="Helical" evidence="14">
    <location>
        <begin position="1431"/>
        <end position="1452"/>
    </location>
</feature>
<feature type="domain" description="Ig-like" evidence="16">
    <location>
        <begin position="1126"/>
        <end position="1227"/>
    </location>
</feature>
<evidence type="ECO:0000256" key="9">
    <source>
        <dbReference type="ARBA" id="ARBA00023170"/>
    </source>
</evidence>
<keyword evidence="18" id="KW-1185">Reference proteome</keyword>
<accession>A0A091D527</accession>
<dbReference type="Proteomes" id="UP000028990">
    <property type="component" value="Unassembled WGS sequence"/>
</dbReference>
<dbReference type="FunFam" id="3.10.250.10:FF:000010">
    <property type="entry name" value="T-cell differentiation antigen CD6"/>
    <property type="match status" value="1"/>
</dbReference>
<sequence>MLLLHKKTSLSSSSEPKLSTAAQGPTSSFKFQRSPSAVQIMPLLLTLILAICTGLGFLESPPRVRLVGGPHRCEGRVEVERNGQWGTVCDDGWDLQDVTVVCRELGCGAAKKSPTGTQYGPLAQKDQSVLTQNVNCNGMEDTLAQCEQDEDVFNCAHEEDAGASCEKPESSSSTDPDSSFSMVQEVPFFLVPDRVRLASGSGHCMGRVEVEHKGQWSTVCKTGWNLQAAKVLCRQLGCGKALVAQRHCNETTQGQRSIWMSKMACLGQEATLQNCDSGPLKRNSCTHHDDTWVECEGAFDLRLVGGDKFCSGRLEVLHKNEWGTVCDDSWGEQEDQVVCKQLGCGKPLVSSSRTRKRYGPGAGLIWLDDVHCSGKEESLYQCKHRLWGYHDCVHKEDVSVTCSELFPRPMLTAKPLQPMEGDQMTLTCEMWSPPQKPDVQIQFCFFRDVQMLGSGCKSSPELRIPAVWSKDSGSYWCQAQIVAFGLTKTSLMSQIHVQRVPVSDVSLETHPPGGQVKEGDKLVLICSVASGTGNITFFWYRGALGSNLETKTQQSLRAELEISSVQQEDAEQYYCAADNGLGPSLSGLIKITVRSPVSRPILTFRTPGAQAVAGHVVELHCEAVRGSPPILYRLYHEGIILGNSSAPSGGGVSFNLSLTTEHSGNYSCEADNGHRAQRSEVVTLNVAVSVGERSDHLTSGINERLLGGLGPIIFMALPFGYWLKRKIVSVVSGDKVYSLVYHNQQEQEQVAGERVGTHTENEDPGERSVDVQMPLHHGATLCDQAASALPLLLAVVIRPYPRCEKSSCRKAGVPIYKVSLDTQAPGRQVIEREKLVLLYSVAESIGNIRLFWYGESSGKSDAGEYDCKAENGHDLFYSVLPKAVLLLDPPWSTTFKGKKMTLRCTDSHSPTKGQASWFCDKKILNTVSEIITIETSGSYQCKTPESSFSDPVHVEFSPDSLILQAPHPVYEGDDVTLRCLGKEEKNTLKKIYYKNGEKLHESDYLDLITVNSVSMNSDQYYCTAYDKWLLIPFKKTSKSLSIQVQELFPRPVLTSSPAQPIEGGPMYLTCETQLPPQKPDVRLQFCFFRDAQILGSGCSSSPELQIPTMWTEDSGSYWCQAKTVMPNITKMSQKSQIHVQRIPVSKVNLEIQPPKGQLIEGHSLLLICSVTKGTGVITFSWHRDGTGILGRKTQRSLLAELQVPTVKEHDAGKYYCTADNSDGPILSNKIRIPVKIPASSPVLTIRAPRAPAVVGDLVELHCEALRGSPPILYLFYHENVTVGNSSAPSGGGASFKVFLTAEHSGNYFCEADNGLGAQRSHGESLKVAVPVSCPVFTLRSPGAQAVVGDIVELHCEALRGSAPILYRFYRENVTLGNSSAPSGGGASFKLLLNTEHAGNYSCEADNGLGAQHSEVMTLSVIGISRNRTGPATVRVIVGLFGLSVTAASLYYFRTQKKSGGCLFCACYKNLDLGVASCECQLFLSK</sequence>
<dbReference type="InterPro" id="IPR013783">
    <property type="entry name" value="Ig-like_fold"/>
</dbReference>
<dbReference type="InterPro" id="IPR036179">
    <property type="entry name" value="Ig-like_dom_sf"/>
</dbReference>
<dbReference type="SMART" id="SM00409">
    <property type="entry name" value="IG"/>
    <property type="match status" value="9"/>
</dbReference>
<feature type="domain" description="Ig-like" evidence="16">
    <location>
        <begin position="407"/>
        <end position="493"/>
    </location>
</feature>
<feature type="domain" description="SRCR" evidence="15">
    <location>
        <begin position="301"/>
        <end position="403"/>
    </location>
</feature>
<dbReference type="PANTHER" id="PTHR11481">
    <property type="entry name" value="IMMUNOGLOBULIN FC RECEPTOR"/>
    <property type="match status" value="1"/>
</dbReference>
<feature type="disulfide bond" evidence="12">
    <location>
        <begin position="372"/>
        <end position="382"/>
    </location>
</feature>